<dbReference type="RefSeq" id="WP_110030410.1">
    <property type="nucleotide sequence ID" value="NZ_QGTR01000001.1"/>
</dbReference>
<dbReference type="EMBL" id="QGTR01000001">
    <property type="protein sequence ID" value="PWW03911.1"/>
    <property type="molecule type" value="Genomic_DNA"/>
</dbReference>
<keyword evidence="2" id="KW-0132">Cell division</keyword>
<dbReference type="InterPro" id="IPR007060">
    <property type="entry name" value="FtsL/DivIC"/>
</dbReference>
<gene>
    <name evidence="2" type="ORF">DFR52_101600</name>
</gene>
<dbReference type="OrthoDB" id="9815600at2"/>
<keyword evidence="3" id="KW-1185">Reference proteome</keyword>
<dbReference type="GO" id="GO:0051301">
    <property type="term" value="P:cell division"/>
    <property type="evidence" value="ECO:0007669"/>
    <property type="project" value="UniProtKB-KW"/>
</dbReference>
<proteinExistence type="predicted"/>
<reference evidence="2 3" key="1">
    <citation type="submission" date="2018-05" db="EMBL/GenBank/DDBJ databases">
        <title>Genomic Encyclopedia of Type Strains, Phase IV (KMG-IV): sequencing the most valuable type-strain genomes for metagenomic binning, comparative biology and taxonomic classification.</title>
        <authorList>
            <person name="Goeker M."/>
        </authorList>
    </citation>
    <scope>NUCLEOTIDE SEQUENCE [LARGE SCALE GENOMIC DNA]</scope>
    <source>
        <strain evidence="2 3">DSM 16791</strain>
    </source>
</reference>
<name>A0A317PQZ8_9HYPH</name>
<evidence type="ECO:0000256" key="1">
    <source>
        <dbReference type="SAM" id="Coils"/>
    </source>
</evidence>
<accession>A0A317PQZ8</accession>
<evidence type="ECO:0000313" key="3">
    <source>
        <dbReference type="Proteomes" id="UP000246352"/>
    </source>
</evidence>
<dbReference type="Proteomes" id="UP000246352">
    <property type="component" value="Unassembled WGS sequence"/>
</dbReference>
<keyword evidence="1" id="KW-0175">Coiled coil</keyword>
<feature type="coiled-coil region" evidence="1">
    <location>
        <begin position="41"/>
        <end position="75"/>
    </location>
</feature>
<keyword evidence="2" id="KW-0131">Cell cycle</keyword>
<dbReference type="Pfam" id="PF04977">
    <property type="entry name" value="DivIC"/>
    <property type="match status" value="1"/>
</dbReference>
<comment type="caution">
    <text evidence="2">The sequence shown here is derived from an EMBL/GenBank/DDBJ whole genome shotgun (WGS) entry which is preliminary data.</text>
</comment>
<organism evidence="2 3">
    <name type="scientific">Hoeflea marina</name>
    <dbReference type="NCBI Taxonomy" id="274592"/>
    <lineage>
        <taxon>Bacteria</taxon>
        <taxon>Pseudomonadati</taxon>
        <taxon>Pseudomonadota</taxon>
        <taxon>Alphaproteobacteria</taxon>
        <taxon>Hyphomicrobiales</taxon>
        <taxon>Rhizobiaceae</taxon>
        <taxon>Hoeflea</taxon>
    </lineage>
</organism>
<dbReference type="AlphaFoldDB" id="A0A317PQZ8"/>
<protein>
    <submittedName>
        <fullName evidence="2">Cell division protein FtsB</fullName>
    </submittedName>
</protein>
<evidence type="ECO:0000313" key="2">
    <source>
        <dbReference type="EMBL" id="PWW03911.1"/>
    </source>
</evidence>
<sequence>MRTRFKRRQRFGRFIIPALSVACLSYFGFHVWHGSFGLNSASALEVRRVELAQRLDEVSEQRETLERRVKLMSDGSIEADMLDERARLMLDVIREDEIVYFN</sequence>